<evidence type="ECO:0000313" key="2">
    <source>
        <dbReference type="Proteomes" id="UP000799324"/>
    </source>
</evidence>
<keyword evidence="2" id="KW-1185">Reference proteome</keyword>
<dbReference type="EMBL" id="MU004547">
    <property type="protein sequence ID" value="KAF2648271.1"/>
    <property type="molecule type" value="Genomic_DNA"/>
</dbReference>
<gene>
    <name evidence="1" type="ORF">K491DRAFT_763171</name>
</gene>
<accession>A0A6A6SMP7</accession>
<evidence type="ECO:0000313" key="1">
    <source>
        <dbReference type="EMBL" id="KAF2648271.1"/>
    </source>
</evidence>
<dbReference type="InterPro" id="IPR036514">
    <property type="entry name" value="SGNH_hydro_sf"/>
</dbReference>
<dbReference type="Gene3D" id="3.40.50.1110">
    <property type="entry name" value="SGNH hydrolase"/>
    <property type="match status" value="1"/>
</dbReference>
<dbReference type="AlphaFoldDB" id="A0A6A6SMP7"/>
<dbReference type="SUPFAM" id="SSF52266">
    <property type="entry name" value="SGNH hydrolase"/>
    <property type="match status" value="1"/>
</dbReference>
<organism evidence="1 2">
    <name type="scientific">Lophiostoma macrostomum CBS 122681</name>
    <dbReference type="NCBI Taxonomy" id="1314788"/>
    <lineage>
        <taxon>Eukaryota</taxon>
        <taxon>Fungi</taxon>
        <taxon>Dikarya</taxon>
        <taxon>Ascomycota</taxon>
        <taxon>Pezizomycotina</taxon>
        <taxon>Dothideomycetes</taxon>
        <taxon>Pleosporomycetidae</taxon>
        <taxon>Pleosporales</taxon>
        <taxon>Lophiostomataceae</taxon>
        <taxon>Lophiostoma</taxon>
    </lineage>
</organism>
<protein>
    <submittedName>
        <fullName evidence="1">Uncharacterized protein</fullName>
    </submittedName>
</protein>
<reference evidence="1" key="1">
    <citation type="journal article" date="2020" name="Stud. Mycol.">
        <title>101 Dothideomycetes genomes: a test case for predicting lifestyles and emergence of pathogens.</title>
        <authorList>
            <person name="Haridas S."/>
            <person name="Albert R."/>
            <person name="Binder M."/>
            <person name="Bloem J."/>
            <person name="Labutti K."/>
            <person name="Salamov A."/>
            <person name="Andreopoulos B."/>
            <person name="Baker S."/>
            <person name="Barry K."/>
            <person name="Bills G."/>
            <person name="Bluhm B."/>
            <person name="Cannon C."/>
            <person name="Castanera R."/>
            <person name="Culley D."/>
            <person name="Daum C."/>
            <person name="Ezra D."/>
            <person name="Gonzalez J."/>
            <person name="Henrissat B."/>
            <person name="Kuo A."/>
            <person name="Liang C."/>
            <person name="Lipzen A."/>
            <person name="Lutzoni F."/>
            <person name="Magnuson J."/>
            <person name="Mondo S."/>
            <person name="Nolan M."/>
            <person name="Ohm R."/>
            <person name="Pangilinan J."/>
            <person name="Park H.-J."/>
            <person name="Ramirez L."/>
            <person name="Alfaro M."/>
            <person name="Sun H."/>
            <person name="Tritt A."/>
            <person name="Yoshinaga Y."/>
            <person name="Zwiers L.-H."/>
            <person name="Turgeon B."/>
            <person name="Goodwin S."/>
            <person name="Spatafora J."/>
            <person name="Crous P."/>
            <person name="Grigoriev I."/>
        </authorList>
    </citation>
    <scope>NUCLEOTIDE SEQUENCE</scope>
    <source>
        <strain evidence="1">CBS 122681</strain>
    </source>
</reference>
<proteinExistence type="predicted"/>
<name>A0A6A6SMP7_9PLEO</name>
<feature type="non-terminal residue" evidence="1">
    <location>
        <position position="1"/>
    </location>
</feature>
<dbReference type="Proteomes" id="UP000799324">
    <property type="component" value="Unassembled WGS sequence"/>
</dbReference>
<sequence>PLTTVQKVDQVLAIGDSYTAGIGANGYPDSWGWNNCSRYYGAWPVLLSNKNEWKDFGSASIVSRFLAYVYRPSYTIAHRFFNTPRLTRTSARSSQLAAAAGPSTPKVHRASAKALGKRLVDLTSPS</sequence>
<dbReference type="OrthoDB" id="21678at2759"/>